<evidence type="ECO:0000313" key="2">
    <source>
        <dbReference type="Proteomes" id="UP001060215"/>
    </source>
</evidence>
<keyword evidence="2" id="KW-1185">Reference proteome</keyword>
<accession>A0ACC0FGE2</accession>
<sequence>MDLRYAIPPLISLLSGRTHLQFELNWYQNDHLLDPNHHFILKLAFLLLTTIVVLLFLLTSAKLKLNMEVTANPIIRLQAGDFSAHVTLSLLCSIFLPPPHFLVAYFMILCIDICPWQYGSVVNVLMKIYHWLRCKLRSIPDLDIICITQQEAAGEGPPQVEIELVEMGRYPLQEQQGLGQDFIAVDIDSH</sequence>
<organism evidence="1 2">
    <name type="scientific">Camellia lanceoleosa</name>
    <dbReference type="NCBI Taxonomy" id="1840588"/>
    <lineage>
        <taxon>Eukaryota</taxon>
        <taxon>Viridiplantae</taxon>
        <taxon>Streptophyta</taxon>
        <taxon>Embryophyta</taxon>
        <taxon>Tracheophyta</taxon>
        <taxon>Spermatophyta</taxon>
        <taxon>Magnoliopsida</taxon>
        <taxon>eudicotyledons</taxon>
        <taxon>Gunneridae</taxon>
        <taxon>Pentapetalae</taxon>
        <taxon>asterids</taxon>
        <taxon>Ericales</taxon>
        <taxon>Theaceae</taxon>
        <taxon>Camellia</taxon>
    </lineage>
</organism>
<dbReference type="EMBL" id="CM045771">
    <property type="protein sequence ID" value="KAI7987770.1"/>
    <property type="molecule type" value="Genomic_DNA"/>
</dbReference>
<comment type="caution">
    <text evidence="1">The sequence shown here is derived from an EMBL/GenBank/DDBJ whole genome shotgun (WGS) entry which is preliminary data.</text>
</comment>
<evidence type="ECO:0000313" key="1">
    <source>
        <dbReference type="EMBL" id="KAI7987770.1"/>
    </source>
</evidence>
<dbReference type="Proteomes" id="UP001060215">
    <property type="component" value="Chromosome 14"/>
</dbReference>
<gene>
    <name evidence="1" type="ORF">LOK49_LG13G01941</name>
</gene>
<name>A0ACC0FGE2_9ERIC</name>
<reference evidence="1 2" key="1">
    <citation type="journal article" date="2022" name="Plant J.">
        <title>Chromosome-level genome of Camellia lanceoleosa provides a valuable resource for understanding genome evolution and self-incompatibility.</title>
        <authorList>
            <person name="Gong W."/>
            <person name="Xiao S."/>
            <person name="Wang L."/>
            <person name="Liao Z."/>
            <person name="Chang Y."/>
            <person name="Mo W."/>
            <person name="Hu G."/>
            <person name="Li W."/>
            <person name="Zhao G."/>
            <person name="Zhu H."/>
            <person name="Hu X."/>
            <person name="Ji K."/>
            <person name="Xiang X."/>
            <person name="Song Q."/>
            <person name="Yuan D."/>
            <person name="Jin S."/>
            <person name="Zhang L."/>
        </authorList>
    </citation>
    <scope>NUCLEOTIDE SEQUENCE [LARGE SCALE GENOMIC DNA]</scope>
    <source>
        <strain evidence="1">SQ_2022a</strain>
    </source>
</reference>
<protein>
    <submittedName>
        <fullName evidence="1">Uncharacterized protein</fullName>
    </submittedName>
</protein>
<proteinExistence type="predicted"/>